<reference evidence="1 2" key="1">
    <citation type="submission" date="2013-11" db="EMBL/GenBank/DDBJ databases">
        <title>Comparative genomics of Ignicoccus.</title>
        <authorList>
            <person name="Podar M."/>
        </authorList>
    </citation>
    <scope>NUCLEOTIDE SEQUENCE [LARGE SCALE GENOMIC DNA]</scope>
    <source>
        <strain evidence="1 2">DSM 13165</strain>
    </source>
</reference>
<gene>
    <name evidence="1" type="ORF">EYM_06275</name>
</gene>
<sequence length="330" mass="36448">MKKATIIFSIFVIQALAVNSMNPVIRELWSQDIGSQVTQINIGQYYILALSDCAYVFNSVLGTTVMEDCNYNSTVTYNYGRFALVAPDGTIEVYDDYLSLLYSFVIPQNFTSSVLILPDDKILACYRGCALFDAYGNVLWENDQLGLVLNRPSFNGELLFVPVNDKQLVEVLTPSGTLLYSISVPEAPWSIDACGRLMAVKGSSTVFLYNVTSSGYELWWTNPSPGPYGDVKFSKDCNYLIAAGSYKLLIYNVNGTKVLEMELPFSISSIDWRDDLLVIGGFDGSIRAYKLDVESLSSMSSAVTADTNQIPSLGLVSLALIKALRRKSKE</sequence>
<evidence type="ECO:0000313" key="1">
    <source>
        <dbReference type="EMBL" id="ALU12672.1"/>
    </source>
</evidence>
<evidence type="ECO:0000313" key="2">
    <source>
        <dbReference type="Proteomes" id="UP000060778"/>
    </source>
</evidence>
<dbReference type="KEGG" id="iis:EYM_06275"/>
<name>A0A0U3FT93_9CREN</name>
<dbReference type="RefSeq" id="WP_075050148.1">
    <property type="nucleotide sequence ID" value="NZ_CP006867.1"/>
</dbReference>
<dbReference type="EMBL" id="CP006867">
    <property type="protein sequence ID" value="ALU12672.1"/>
    <property type="molecule type" value="Genomic_DNA"/>
</dbReference>
<dbReference type="STRING" id="940295.EYM_06275"/>
<dbReference type="InterPro" id="IPR011047">
    <property type="entry name" value="Quinoprotein_ADH-like_sf"/>
</dbReference>
<dbReference type="Gene3D" id="2.130.10.10">
    <property type="entry name" value="YVTN repeat-like/Quinoprotein amine dehydrogenase"/>
    <property type="match status" value="1"/>
</dbReference>
<protein>
    <recommendedName>
        <fullName evidence="3">Anaphase-promoting complex subunit 4 WD40 domain-containing protein</fullName>
    </recommendedName>
</protein>
<organism evidence="1 2">
    <name type="scientific">Ignicoccus islandicus DSM 13165</name>
    <dbReference type="NCBI Taxonomy" id="940295"/>
    <lineage>
        <taxon>Archaea</taxon>
        <taxon>Thermoproteota</taxon>
        <taxon>Thermoprotei</taxon>
        <taxon>Desulfurococcales</taxon>
        <taxon>Desulfurococcaceae</taxon>
        <taxon>Ignicoccus</taxon>
    </lineage>
</organism>
<accession>A0A0U3FT93</accession>
<dbReference type="InterPro" id="IPR015943">
    <property type="entry name" value="WD40/YVTN_repeat-like_dom_sf"/>
</dbReference>
<dbReference type="SUPFAM" id="SSF50998">
    <property type="entry name" value="Quinoprotein alcohol dehydrogenase-like"/>
    <property type="match status" value="1"/>
</dbReference>
<evidence type="ECO:0008006" key="3">
    <source>
        <dbReference type="Google" id="ProtNLM"/>
    </source>
</evidence>
<dbReference type="GeneID" id="30680631"/>
<dbReference type="Proteomes" id="UP000060778">
    <property type="component" value="Chromosome"/>
</dbReference>
<dbReference type="AlphaFoldDB" id="A0A0U3FT93"/>
<keyword evidence="2" id="KW-1185">Reference proteome</keyword>
<proteinExistence type="predicted"/>